<dbReference type="PANTHER" id="PTHR47151">
    <property type="entry name" value="LEU/ILE/VAL-BINDING ABC TRANSPORTER SUBUNIT"/>
    <property type="match status" value="1"/>
</dbReference>
<proteinExistence type="inferred from homology"/>
<dbReference type="InterPro" id="IPR028082">
    <property type="entry name" value="Peripla_BP_I"/>
</dbReference>
<keyword evidence="4" id="KW-0029">Amino-acid transport</keyword>
<dbReference type="Gene3D" id="3.40.50.2300">
    <property type="match status" value="2"/>
</dbReference>
<dbReference type="EMBL" id="BAABRV010000003">
    <property type="protein sequence ID" value="GAA5533196.1"/>
    <property type="molecule type" value="Genomic_DNA"/>
</dbReference>
<comment type="caution">
    <text evidence="7">The sequence shown here is derived from an EMBL/GenBank/DDBJ whole genome shotgun (WGS) entry which is preliminary data.</text>
</comment>
<gene>
    <name evidence="7" type="primary">braC_4</name>
    <name evidence="7" type="ORF">Dalu01_01595</name>
</gene>
<keyword evidence="3 5" id="KW-0732">Signal</keyword>
<feature type="domain" description="Leucine-binding protein" evidence="6">
    <location>
        <begin position="29"/>
        <end position="374"/>
    </location>
</feature>
<feature type="signal peptide" evidence="5">
    <location>
        <begin position="1"/>
        <end position="26"/>
    </location>
</feature>
<dbReference type="RefSeq" id="WP_345452990.1">
    <property type="nucleotide sequence ID" value="NZ_BAABRV010000003.1"/>
</dbReference>
<evidence type="ECO:0000256" key="3">
    <source>
        <dbReference type="ARBA" id="ARBA00022729"/>
    </source>
</evidence>
<keyword evidence="8" id="KW-1185">Reference proteome</keyword>
<evidence type="ECO:0000313" key="7">
    <source>
        <dbReference type="EMBL" id="GAA5533196.1"/>
    </source>
</evidence>
<accession>A0ABP9XE49</accession>
<evidence type="ECO:0000259" key="6">
    <source>
        <dbReference type="Pfam" id="PF13458"/>
    </source>
</evidence>
<feature type="chain" id="PRO_5046652703" evidence="5">
    <location>
        <begin position="27"/>
        <end position="389"/>
    </location>
</feature>
<name>A0ABP9XE49_9DEIO</name>
<evidence type="ECO:0000256" key="5">
    <source>
        <dbReference type="SAM" id="SignalP"/>
    </source>
</evidence>
<dbReference type="InterPro" id="IPR028081">
    <property type="entry name" value="Leu-bd"/>
</dbReference>
<dbReference type="SUPFAM" id="SSF53822">
    <property type="entry name" value="Periplasmic binding protein-like I"/>
    <property type="match status" value="1"/>
</dbReference>
<keyword evidence="2" id="KW-0813">Transport</keyword>
<evidence type="ECO:0000256" key="1">
    <source>
        <dbReference type="ARBA" id="ARBA00010062"/>
    </source>
</evidence>
<protein>
    <submittedName>
        <fullName evidence="7">Leucine-, isoleucine-, valine-, threonine-, and alanine-binding protein</fullName>
    </submittedName>
</protein>
<organism evidence="7 8">
    <name type="scientific">Deinococcus aluminii</name>
    <dbReference type="NCBI Taxonomy" id="1656885"/>
    <lineage>
        <taxon>Bacteria</taxon>
        <taxon>Thermotogati</taxon>
        <taxon>Deinococcota</taxon>
        <taxon>Deinococci</taxon>
        <taxon>Deinococcales</taxon>
        <taxon>Deinococcaceae</taxon>
        <taxon>Deinococcus</taxon>
    </lineage>
</organism>
<dbReference type="Proteomes" id="UP001404956">
    <property type="component" value="Unassembled WGS sequence"/>
</dbReference>
<dbReference type="Pfam" id="PF13458">
    <property type="entry name" value="Peripla_BP_6"/>
    <property type="match status" value="1"/>
</dbReference>
<evidence type="ECO:0000256" key="2">
    <source>
        <dbReference type="ARBA" id="ARBA00022448"/>
    </source>
</evidence>
<comment type="similarity">
    <text evidence="1">Belongs to the leucine-binding protein family.</text>
</comment>
<sequence length="389" mass="40450">MKTVHRPLALLTALLLGSTLASTAGAQATVKIATIGPLSGPQSLLGTQMRNGVQLAVNEYKPQFKKLGMDLQLVAFDDQADPATGTAAARKIAADRQFLAVVGALNSGTTIPASAALAPSHVALVSSSSTADQVTDRGLSNMNRIVPRDDAQGPAAADFIANTLKAKKVYVLNDKTAYGAGLANEVEKALKAKGIQVVANEGTEEKNDFSSIVAKIKLQRPDVVYFGGIYSQIGVFLKQLRDAGVTVPVMGGDGLDSSELPKIAGKGAENVYYTTTGAPVEAFPPAKTFAATYQKTFGNPAQSFAVLGYDAGKVVLQGILNAAKANGNKVPTREQVEAAIRKGNFTSLLSGNVSFNSAGDRTSAKLYVIKLVGGKPNLDTTLTVKPAKS</sequence>
<evidence type="ECO:0000256" key="4">
    <source>
        <dbReference type="ARBA" id="ARBA00022970"/>
    </source>
</evidence>
<reference evidence="7 8" key="1">
    <citation type="submission" date="2024-02" db="EMBL/GenBank/DDBJ databases">
        <title>Deinococcus aluminii NBRC 112889.</title>
        <authorList>
            <person name="Ichikawa N."/>
            <person name="Katano-Makiyama Y."/>
            <person name="Hidaka K."/>
        </authorList>
    </citation>
    <scope>NUCLEOTIDE SEQUENCE [LARGE SCALE GENOMIC DNA]</scope>
    <source>
        <strain evidence="7 8">NBRC 112889</strain>
    </source>
</reference>
<dbReference type="InterPro" id="IPR000709">
    <property type="entry name" value="Leu_Ile_Val-bd"/>
</dbReference>
<evidence type="ECO:0000313" key="8">
    <source>
        <dbReference type="Proteomes" id="UP001404956"/>
    </source>
</evidence>
<dbReference type="PANTHER" id="PTHR47151:SF2">
    <property type="entry name" value="AMINO ACID BINDING PROTEIN"/>
    <property type="match status" value="1"/>
</dbReference>
<dbReference type="CDD" id="cd06342">
    <property type="entry name" value="PBP1_ABC_LIVBP-like"/>
    <property type="match status" value="1"/>
</dbReference>
<dbReference type="PRINTS" id="PR00337">
    <property type="entry name" value="LEUILEVALBP"/>
</dbReference>